<dbReference type="GO" id="GO:0005829">
    <property type="term" value="C:cytosol"/>
    <property type="evidence" value="ECO:0007669"/>
    <property type="project" value="TreeGrafter"/>
</dbReference>
<dbReference type="GO" id="GO:0003924">
    <property type="term" value="F:GTPase activity"/>
    <property type="evidence" value="ECO:0007669"/>
    <property type="project" value="UniProtKB-UniRule"/>
</dbReference>
<dbReference type="PROSITE" id="PS51709">
    <property type="entry name" value="G_TRME"/>
    <property type="match status" value="1"/>
</dbReference>
<accession>A0AAE2YNR4</accession>
<feature type="binding site" evidence="10">
    <location>
        <position position="239"/>
    </location>
    <ligand>
        <name>Mg(2+)</name>
        <dbReference type="ChEBI" id="CHEBI:18420"/>
    </ligand>
</feature>
<dbReference type="Gene3D" id="3.30.1360.120">
    <property type="entry name" value="Probable tRNA modification gtpase trme, domain 1"/>
    <property type="match status" value="1"/>
</dbReference>
<dbReference type="InterPro" id="IPR031168">
    <property type="entry name" value="G_TrmE"/>
</dbReference>
<evidence type="ECO:0000313" key="13">
    <source>
        <dbReference type="EMBL" id="MBU2787148.1"/>
    </source>
</evidence>
<dbReference type="NCBIfam" id="NF003661">
    <property type="entry name" value="PRK05291.1-3"/>
    <property type="match status" value="1"/>
</dbReference>
<feature type="binding site" evidence="10">
    <location>
        <position position="90"/>
    </location>
    <ligand>
        <name>(6S)-5-formyl-5,6,7,8-tetrahydrofolate</name>
        <dbReference type="ChEBI" id="CHEBI:57457"/>
    </ligand>
</feature>
<dbReference type="CDD" id="cd04164">
    <property type="entry name" value="trmE"/>
    <property type="match status" value="1"/>
</dbReference>
<keyword evidence="3 10" id="KW-0819">tRNA processing</keyword>
<dbReference type="NCBIfam" id="TIGR00450">
    <property type="entry name" value="mnmE_trmE_thdF"/>
    <property type="match status" value="1"/>
</dbReference>
<comment type="subunit">
    <text evidence="10">Homodimer. Heterotetramer of two MnmE and two MnmG subunits.</text>
</comment>
<feature type="binding site" evidence="10">
    <location>
        <begin position="254"/>
        <end position="260"/>
    </location>
    <ligand>
        <name>GTP</name>
        <dbReference type="ChEBI" id="CHEBI:37565"/>
    </ligand>
</feature>
<dbReference type="Gene3D" id="1.20.120.430">
    <property type="entry name" value="tRNA modification GTPase MnmE domain 2"/>
    <property type="match status" value="1"/>
</dbReference>
<evidence type="ECO:0000256" key="6">
    <source>
        <dbReference type="ARBA" id="ARBA00022801"/>
    </source>
</evidence>
<feature type="binding site" evidence="10">
    <location>
        <position position="235"/>
    </location>
    <ligand>
        <name>K(+)</name>
        <dbReference type="ChEBI" id="CHEBI:29103"/>
    </ligand>
</feature>
<keyword evidence="7 10" id="KW-0460">Magnesium</keyword>
<name>A0AAE2YNR4_9PROT</name>
<dbReference type="CDD" id="cd14858">
    <property type="entry name" value="TrmE_N"/>
    <property type="match status" value="1"/>
</dbReference>
<feature type="binding site" evidence="10">
    <location>
        <position position="260"/>
    </location>
    <ligand>
        <name>Mg(2+)</name>
        <dbReference type="ChEBI" id="CHEBI:18420"/>
    </ligand>
</feature>
<dbReference type="Proteomes" id="UP001197378">
    <property type="component" value="Unassembled WGS sequence"/>
</dbReference>
<evidence type="ECO:0000313" key="14">
    <source>
        <dbReference type="Proteomes" id="UP001197378"/>
    </source>
</evidence>
<dbReference type="InterPro" id="IPR027368">
    <property type="entry name" value="MnmE_dom2"/>
</dbReference>
<keyword evidence="8 10" id="KW-0630">Potassium</keyword>
<feature type="binding site" evidence="10">
    <location>
        <begin position="279"/>
        <end position="282"/>
    </location>
    <ligand>
        <name>GTP</name>
        <dbReference type="ChEBI" id="CHEBI:37565"/>
    </ligand>
</feature>
<gene>
    <name evidence="10 13" type="primary">mnmE</name>
    <name evidence="10" type="synonym">trmE</name>
    <name evidence="13" type="ORF">HFQ13_02795</name>
</gene>
<feature type="binding site" evidence="10">
    <location>
        <position position="29"/>
    </location>
    <ligand>
        <name>(6S)-5-formyl-5,6,7,8-tetrahydrofolate</name>
        <dbReference type="ChEBI" id="CHEBI:57457"/>
    </ligand>
</feature>
<evidence type="ECO:0000256" key="8">
    <source>
        <dbReference type="ARBA" id="ARBA00022958"/>
    </source>
</evidence>
<evidence type="ECO:0000256" key="3">
    <source>
        <dbReference type="ARBA" id="ARBA00022694"/>
    </source>
</evidence>
<dbReference type="GO" id="GO:0002098">
    <property type="term" value="P:tRNA wobble uridine modification"/>
    <property type="evidence" value="ECO:0007669"/>
    <property type="project" value="TreeGrafter"/>
</dbReference>
<dbReference type="Pfam" id="PF01926">
    <property type="entry name" value="MMR_HSR1"/>
    <property type="match status" value="1"/>
</dbReference>
<dbReference type="EC" id="3.6.-.-" evidence="10"/>
<feature type="binding site" evidence="10">
    <location>
        <position position="454"/>
    </location>
    <ligand>
        <name>(6S)-5-formyl-5,6,7,8-tetrahydrofolate</name>
        <dbReference type="ChEBI" id="CHEBI:57457"/>
    </ligand>
</feature>
<feature type="binding site" evidence="10">
    <location>
        <position position="256"/>
    </location>
    <ligand>
        <name>K(+)</name>
        <dbReference type="ChEBI" id="CHEBI:29103"/>
    </ligand>
</feature>
<dbReference type="AlphaFoldDB" id="A0AAE2YNR4"/>
<dbReference type="InterPro" id="IPR004520">
    <property type="entry name" value="GTPase_MnmE"/>
</dbReference>
<feature type="binding site" evidence="10">
    <location>
        <position position="259"/>
    </location>
    <ligand>
        <name>K(+)</name>
        <dbReference type="ChEBI" id="CHEBI:29103"/>
    </ligand>
</feature>
<dbReference type="InterPro" id="IPR005225">
    <property type="entry name" value="Small_GTP-bd"/>
</dbReference>
<dbReference type="Pfam" id="PF10396">
    <property type="entry name" value="TrmE_N"/>
    <property type="match status" value="1"/>
</dbReference>
<proteinExistence type="inferred from homology"/>
<dbReference type="Pfam" id="PF12631">
    <property type="entry name" value="MnmE_helical"/>
    <property type="match status" value="1"/>
</dbReference>
<keyword evidence="4 10" id="KW-0479">Metal-binding</keyword>
<dbReference type="NCBIfam" id="TIGR00231">
    <property type="entry name" value="small_GTP"/>
    <property type="match status" value="1"/>
</dbReference>
<reference evidence="13" key="1">
    <citation type="journal article" date="2021" name="ISME J.">
        <title>Genomic evolution of the class Acidithiobacillia: deep-branching Proteobacteria living in extreme acidic conditions.</title>
        <authorList>
            <person name="Moya-Beltran A."/>
            <person name="Beard S."/>
            <person name="Rojas-Villalobos C."/>
            <person name="Issotta F."/>
            <person name="Gallardo Y."/>
            <person name="Ulloa R."/>
            <person name="Giaveno A."/>
            <person name="Degli Esposti M."/>
            <person name="Johnson D.B."/>
            <person name="Quatrini R."/>
        </authorList>
    </citation>
    <scope>NUCLEOTIDE SEQUENCE</scope>
    <source>
        <strain evidence="13">VAN18-1</strain>
    </source>
</reference>
<evidence type="ECO:0000256" key="9">
    <source>
        <dbReference type="ARBA" id="ARBA00023134"/>
    </source>
</evidence>
<feature type="domain" description="TrmE-type G" evidence="12">
    <location>
        <begin position="225"/>
        <end position="379"/>
    </location>
</feature>
<evidence type="ECO:0000256" key="7">
    <source>
        <dbReference type="ARBA" id="ARBA00022842"/>
    </source>
</evidence>
<organism evidence="13 14">
    <name type="scientific">Igneacidithiobacillus copahuensis</name>
    <dbReference type="NCBI Taxonomy" id="2724909"/>
    <lineage>
        <taxon>Bacteria</taxon>
        <taxon>Pseudomonadati</taxon>
        <taxon>Pseudomonadota</taxon>
        <taxon>Acidithiobacillia</taxon>
        <taxon>Acidithiobacillales</taxon>
        <taxon>Acidithiobacillaceae</taxon>
        <taxon>Igneacidithiobacillus</taxon>
    </lineage>
</organism>
<feature type="binding site" evidence="10">
    <location>
        <position position="129"/>
    </location>
    <ligand>
        <name>(6S)-5-formyl-5,6,7,8-tetrahydrofolate</name>
        <dbReference type="ChEBI" id="CHEBI:57457"/>
    </ligand>
</feature>
<dbReference type="Gene3D" id="3.40.50.300">
    <property type="entry name" value="P-loop containing nucleotide triphosphate hydrolases"/>
    <property type="match status" value="1"/>
</dbReference>
<dbReference type="PANTHER" id="PTHR42714">
    <property type="entry name" value="TRNA MODIFICATION GTPASE GTPBP3"/>
    <property type="match status" value="1"/>
</dbReference>
<feature type="binding site" evidence="10">
    <location>
        <begin position="235"/>
        <end position="240"/>
    </location>
    <ligand>
        <name>GTP</name>
        <dbReference type="ChEBI" id="CHEBI:37565"/>
    </ligand>
</feature>
<comment type="function">
    <text evidence="10">Exhibits a very high intrinsic GTPase hydrolysis rate. Involved in the addition of a carboxymethylaminomethyl (cmnm) group at the wobble position (U34) of certain tRNAs, forming tRNA-cmnm(5)s(2)U34.</text>
</comment>
<dbReference type="EMBL" id="JAAXYO010000036">
    <property type="protein sequence ID" value="MBU2787148.1"/>
    <property type="molecule type" value="Genomic_DNA"/>
</dbReference>
<evidence type="ECO:0000256" key="4">
    <source>
        <dbReference type="ARBA" id="ARBA00022723"/>
    </source>
</evidence>
<keyword evidence="9 10" id="KW-0342">GTP-binding</keyword>
<dbReference type="PANTHER" id="PTHR42714:SF2">
    <property type="entry name" value="TRNA MODIFICATION GTPASE GTPBP3, MITOCHONDRIAL"/>
    <property type="match status" value="1"/>
</dbReference>
<dbReference type="FunFam" id="3.40.50.300:FF:001376">
    <property type="entry name" value="tRNA modification GTPase MnmE"/>
    <property type="match status" value="1"/>
</dbReference>
<evidence type="ECO:0000256" key="2">
    <source>
        <dbReference type="ARBA" id="ARBA00022490"/>
    </source>
</evidence>
<dbReference type="SUPFAM" id="SSF52540">
    <property type="entry name" value="P-loop containing nucleoside triphosphate hydrolases"/>
    <property type="match status" value="1"/>
</dbReference>
<comment type="cofactor">
    <cofactor evidence="10">
        <name>K(+)</name>
        <dbReference type="ChEBI" id="CHEBI:29103"/>
    </cofactor>
    <text evidence="10">Binds 1 potassium ion per subunit.</text>
</comment>
<keyword evidence="5 10" id="KW-0547">Nucleotide-binding</keyword>
<dbReference type="GO" id="GO:0005525">
    <property type="term" value="F:GTP binding"/>
    <property type="evidence" value="ECO:0007669"/>
    <property type="project" value="UniProtKB-UniRule"/>
</dbReference>
<evidence type="ECO:0000256" key="1">
    <source>
        <dbReference type="ARBA" id="ARBA00011043"/>
    </source>
</evidence>
<keyword evidence="14" id="KW-1185">Reference proteome</keyword>
<sequence>MSRQGRYQLGDSIVAVATPPGIGGVGILRLSGPEALEIANTLCGLPQRKQWRPRHAYLRQFFLAPGERVDHGIALYFPAPHSYTGEDVVELQGHGSPIILSALLEYAVRLGARPARAGEFSERAFLNDRLDLAQAEAVADLIHARSQSQARAALASLEGQFSAAISGLRQEILHSLALAEAGLDFSEEDLGDEHLQTLATQLQQLQRQLARILEQSRSSARLARGARILLVGAPNVGKSSLLNALSGRDSAIVTAIPGTTRDVLREELELEGLPLELLDTAGLRDSTDAVEQEGIRRSRALLESAEEILLLLDASRGCSSEDAKLLAELDRQRCTVLWNKIDLCSDFVAPDLGVPALCISAHSGAGLAELRSYLRQRLGGNNESAWSARQRHVLALEEAQGHLAEAAQFLELDAGEELLAQTLRESANALGQITGVVDVEEILGEIFSRFCIGK</sequence>
<dbReference type="InterPro" id="IPR025867">
    <property type="entry name" value="MnmE_helical"/>
</dbReference>
<evidence type="ECO:0000256" key="11">
    <source>
        <dbReference type="RuleBase" id="RU003313"/>
    </source>
</evidence>
<feature type="binding site" evidence="10">
    <location>
        <position position="254"/>
    </location>
    <ligand>
        <name>K(+)</name>
        <dbReference type="ChEBI" id="CHEBI:29103"/>
    </ligand>
</feature>
<dbReference type="RefSeq" id="WP_215872183.1">
    <property type="nucleotide sequence ID" value="NZ_JAAXYO010000036.1"/>
</dbReference>
<dbReference type="InterPro" id="IPR018948">
    <property type="entry name" value="GTP-bd_TrmE_N"/>
</dbReference>
<evidence type="ECO:0000259" key="12">
    <source>
        <dbReference type="PROSITE" id="PS51709"/>
    </source>
</evidence>
<dbReference type="InterPro" id="IPR006073">
    <property type="entry name" value="GTP-bd"/>
</dbReference>
<comment type="subcellular location">
    <subcellularLocation>
        <location evidence="10">Cytoplasm</location>
    </subcellularLocation>
</comment>
<dbReference type="InterPro" id="IPR027266">
    <property type="entry name" value="TrmE/GcvT-like"/>
</dbReference>
<comment type="similarity">
    <text evidence="1 10 11">Belongs to the TRAFAC class TrmE-Era-EngA-EngB-Septin-like GTPase superfamily. TrmE GTPase family.</text>
</comment>
<evidence type="ECO:0000256" key="10">
    <source>
        <dbReference type="HAMAP-Rule" id="MF_00379"/>
    </source>
</evidence>
<protein>
    <recommendedName>
        <fullName evidence="10">tRNA modification GTPase MnmE</fullName>
        <ecNumber evidence="10">3.6.-.-</ecNumber>
    </recommendedName>
</protein>
<dbReference type="InterPro" id="IPR027417">
    <property type="entry name" value="P-loop_NTPase"/>
</dbReference>
<dbReference type="HAMAP" id="MF_00379">
    <property type="entry name" value="GTPase_MnmE"/>
    <property type="match status" value="1"/>
</dbReference>
<comment type="caution">
    <text evidence="13">The sequence shown here is derived from an EMBL/GenBank/DDBJ whole genome shotgun (WGS) entry which is preliminary data.</text>
</comment>
<dbReference type="GO" id="GO:0046872">
    <property type="term" value="F:metal ion binding"/>
    <property type="evidence" value="ECO:0007669"/>
    <property type="project" value="UniProtKB-KW"/>
</dbReference>
<keyword evidence="6 10" id="KW-0378">Hydrolase</keyword>
<comment type="caution">
    <text evidence="10">Lacks conserved residue(s) required for the propagation of feature annotation.</text>
</comment>
<evidence type="ECO:0000256" key="5">
    <source>
        <dbReference type="ARBA" id="ARBA00022741"/>
    </source>
</evidence>
<dbReference type="GO" id="GO:0030488">
    <property type="term" value="P:tRNA methylation"/>
    <property type="evidence" value="ECO:0007669"/>
    <property type="project" value="TreeGrafter"/>
</dbReference>
<keyword evidence="2 10" id="KW-0963">Cytoplasm</keyword>